<dbReference type="Pfam" id="PF01699">
    <property type="entry name" value="Na_Ca_ex"/>
    <property type="match status" value="1"/>
</dbReference>
<evidence type="ECO:0000256" key="1">
    <source>
        <dbReference type="ARBA" id="ARBA00004141"/>
    </source>
</evidence>
<dbReference type="PANTHER" id="PTHR10846">
    <property type="entry name" value="SODIUM/POTASSIUM/CALCIUM EXCHANGER"/>
    <property type="match status" value="1"/>
</dbReference>
<dbReference type="EMBL" id="BRYB01002916">
    <property type="protein sequence ID" value="GMI27494.1"/>
    <property type="molecule type" value="Genomic_DNA"/>
</dbReference>
<feature type="transmembrane region" description="Helical" evidence="7">
    <location>
        <begin position="35"/>
        <end position="59"/>
    </location>
</feature>
<keyword evidence="10" id="KW-1185">Reference proteome</keyword>
<gene>
    <name evidence="9" type="ORF">TeGR_g2531</name>
</gene>
<accession>A0ABQ6MKC3</accession>
<evidence type="ECO:0000256" key="7">
    <source>
        <dbReference type="SAM" id="Phobius"/>
    </source>
</evidence>
<organism evidence="9 10">
    <name type="scientific">Tetraparma gracilis</name>
    <dbReference type="NCBI Taxonomy" id="2962635"/>
    <lineage>
        <taxon>Eukaryota</taxon>
        <taxon>Sar</taxon>
        <taxon>Stramenopiles</taxon>
        <taxon>Ochrophyta</taxon>
        <taxon>Bolidophyceae</taxon>
        <taxon>Parmales</taxon>
        <taxon>Triparmaceae</taxon>
        <taxon>Tetraparma</taxon>
    </lineage>
</organism>
<name>A0ABQ6MKC3_9STRA</name>
<evidence type="ECO:0000313" key="10">
    <source>
        <dbReference type="Proteomes" id="UP001165060"/>
    </source>
</evidence>
<reference evidence="9 10" key="1">
    <citation type="journal article" date="2023" name="Commun. Biol.">
        <title>Genome analysis of Parmales, the sister group of diatoms, reveals the evolutionary specialization of diatoms from phago-mixotrophs to photoautotrophs.</title>
        <authorList>
            <person name="Ban H."/>
            <person name="Sato S."/>
            <person name="Yoshikawa S."/>
            <person name="Yamada K."/>
            <person name="Nakamura Y."/>
            <person name="Ichinomiya M."/>
            <person name="Sato N."/>
            <person name="Blanc-Mathieu R."/>
            <person name="Endo H."/>
            <person name="Kuwata A."/>
            <person name="Ogata H."/>
        </authorList>
    </citation>
    <scope>NUCLEOTIDE SEQUENCE [LARGE SCALE GENOMIC DNA]</scope>
</reference>
<comment type="caution">
    <text evidence="9">The sequence shown here is derived from an EMBL/GenBank/DDBJ whole genome shotgun (WGS) entry which is preliminary data.</text>
</comment>
<dbReference type="InterPro" id="IPR004837">
    <property type="entry name" value="NaCa_Exmemb"/>
</dbReference>
<keyword evidence="4 7" id="KW-0812">Transmembrane</keyword>
<comment type="subcellular location">
    <subcellularLocation>
        <location evidence="1">Membrane</location>
        <topology evidence="1">Multi-pass membrane protein</topology>
    </subcellularLocation>
</comment>
<dbReference type="InterPro" id="IPR004481">
    <property type="entry name" value="K/Na/Ca-exchanger"/>
</dbReference>
<proteinExistence type="inferred from homology"/>
<evidence type="ECO:0000256" key="5">
    <source>
        <dbReference type="ARBA" id="ARBA00022989"/>
    </source>
</evidence>
<comment type="similarity">
    <text evidence="2">Belongs to the Ca(2+):cation antiporter (CaCA) (TC 2.A.19) family. SLC24A subfamily.</text>
</comment>
<sequence length="155" mass="15869">MSNSTLPLAPLSCTPGLFLSTLCLPLVPAPLFPPVTLFLLLSSFIGLAVTCDEFLVPALEVLCLRFDLSEDVAGVTFMALGSAAPEVVINAVGTMKTVLSEPGEDDSAATNLGVGAIIGSGIIAFTVIPGLCALSSAADSPLVLKRRPLIRDVGT</sequence>
<dbReference type="PANTHER" id="PTHR10846:SF8">
    <property type="entry name" value="INNER MEMBRANE PROTEIN YRBG"/>
    <property type="match status" value="1"/>
</dbReference>
<keyword evidence="6 7" id="KW-0472">Membrane</keyword>
<dbReference type="InterPro" id="IPR044880">
    <property type="entry name" value="NCX_ion-bd_dom_sf"/>
</dbReference>
<dbReference type="Gene3D" id="1.20.1420.30">
    <property type="entry name" value="NCX, central ion-binding region"/>
    <property type="match status" value="1"/>
</dbReference>
<evidence type="ECO:0000313" key="9">
    <source>
        <dbReference type="EMBL" id="GMI27494.1"/>
    </source>
</evidence>
<evidence type="ECO:0000256" key="3">
    <source>
        <dbReference type="ARBA" id="ARBA00022449"/>
    </source>
</evidence>
<evidence type="ECO:0000256" key="4">
    <source>
        <dbReference type="ARBA" id="ARBA00022692"/>
    </source>
</evidence>
<evidence type="ECO:0000256" key="6">
    <source>
        <dbReference type="ARBA" id="ARBA00023136"/>
    </source>
</evidence>
<keyword evidence="3" id="KW-0813">Transport</keyword>
<protein>
    <recommendedName>
        <fullName evidence="8">Sodium/calcium exchanger membrane region domain-containing protein</fullName>
    </recommendedName>
</protein>
<evidence type="ECO:0000256" key="2">
    <source>
        <dbReference type="ARBA" id="ARBA00005364"/>
    </source>
</evidence>
<dbReference type="Proteomes" id="UP001165060">
    <property type="component" value="Unassembled WGS sequence"/>
</dbReference>
<evidence type="ECO:0000259" key="8">
    <source>
        <dbReference type="Pfam" id="PF01699"/>
    </source>
</evidence>
<keyword evidence="3" id="KW-0050">Antiport</keyword>
<keyword evidence="5 7" id="KW-1133">Transmembrane helix</keyword>
<feature type="transmembrane region" description="Helical" evidence="7">
    <location>
        <begin position="112"/>
        <end position="137"/>
    </location>
</feature>
<feature type="domain" description="Sodium/calcium exchanger membrane region" evidence="8">
    <location>
        <begin position="38"/>
        <end position="142"/>
    </location>
</feature>
<feature type="transmembrane region" description="Helical" evidence="7">
    <location>
        <begin position="71"/>
        <end position="92"/>
    </location>
</feature>